<sequence length="204" mass="22151">MTQVSWRDRDARAASRVVGPARSQRKDVGLLGVGIFIVSETTFFLGLFLAWFFTRNTSDVWPPAGVAPPPIAPAILNTVVALLSTVAVFFAHRALIRDDRQGLVRGIALAGALGVIFVAVQAAEFTDLAALAQGSAYGSMFTFLLFFHVVRVFAGVVLMGVVLVRALLGHFSSSRRLLVQATAMYWYFITGVWLVVFAVLYLIG</sequence>
<dbReference type="InterPro" id="IPR013833">
    <property type="entry name" value="Cyt_c_oxidase_su3_a-hlx"/>
</dbReference>
<dbReference type="InterPro" id="IPR035973">
    <property type="entry name" value="Cyt_c_oxidase_su3-like_sf"/>
</dbReference>
<dbReference type="PROSITE" id="PS50253">
    <property type="entry name" value="COX3"/>
    <property type="match status" value="1"/>
</dbReference>
<reference evidence="10 11" key="1">
    <citation type="submission" date="2017-11" db="EMBL/GenBank/DDBJ databases">
        <title>Evolution of Phototrophy in the Chloroflexi Phylum Driven by Horizontal Gene Transfer.</title>
        <authorList>
            <person name="Ward L.M."/>
            <person name="Hemp J."/>
            <person name="Shih P.M."/>
            <person name="Mcglynn S.E."/>
            <person name="Fischer W."/>
        </authorList>
    </citation>
    <scope>NUCLEOTIDE SEQUENCE [LARGE SCALE GENOMIC DNA]</scope>
    <source>
        <strain evidence="10">JP3_7</strain>
    </source>
</reference>
<evidence type="ECO:0000256" key="4">
    <source>
        <dbReference type="ARBA" id="ARBA00022692"/>
    </source>
</evidence>
<feature type="transmembrane region" description="Helical" evidence="8">
    <location>
        <begin position="185"/>
        <end position="203"/>
    </location>
</feature>
<comment type="caution">
    <text evidence="10">The sequence shown here is derived from an EMBL/GenBank/DDBJ whole genome shotgun (WGS) entry which is preliminary data.</text>
</comment>
<dbReference type="Proteomes" id="UP000230790">
    <property type="component" value="Unassembled WGS sequence"/>
</dbReference>
<evidence type="ECO:0000256" key="2">
    <source>
        <dbReference type="ARBA" id="ARBA00010581"/>
    </source>
</evidence>
<dbReference type="EMBL" id="PGTN01000078">
    <property type="protein sequence ID" value="PJF46960.1"/>
    <property type="molecule type" value="Genomic_DNA"/>
</dbReference>
<dbReference type="AlphaFoldDB" id="A0A2M8QB22"/>
<dbReference type="InterPro" id="IPR000298">
    <property type="entry name" value="Cyt_c_oxidase-like_su3"/>
</dbReference>
<evidence type="ECO:0000256" key="6">
    <source>
        <dbReference type="ARBA" id="ARBA00023136"/>
    </source>
</evidence>
<keyword evidence="5 8" id="KW-1133">Transmembrane helix</keyword>
<keyword evidence="3" id="KW-1003">Cell membrane</keyword>
<dbReference type="GO" id="GO:0005886">
    <property type="term" value="C:plasma membrane"/>
    <property type="evidence" value="ECO:0007669"/>
    <property type="project" value="UniProtKB-SubCell"/>
</dbReference>
<dbReference type="SUPFAM" id="SSF81452">
    <property type="entry name" value="Cytochrome c oxidase subunit III-like"/>
    <property type="match status" value="1"/>
</dbReference>
<dbReference type="GO" id="GO:0019646">
    <property type="term" value="P:aerobic electron transport chain"/>
    <property type="evidence" value="ECO:0007669"/>
    <property type="project" value="InterPro"/>
</dbReference>
<evidence type="ECO:0000256" key="1">
    <source>
        <dbReference type="ARBA" id="ARBA00004651"/>
    </source>
</evidence>
<dbReference type="GO" id="GO:0004129">
    <property type="term" value="F:cytochrome-c oxidase activity"/>
    <property type="evidence" value="ECO:0007669"/>
    <property type="project" value="InterPro"/>
</dbReference>
<evidence type="ECO:0000256" key="5">
    <source>
        <dbReference type="ARBA" id="ARBA00022989"/>
    </source>
</evidence>
<feature type="domain" description="Heme-copper oxidase subunit III family profile" evidence="9">
    <location>
        <begin position="1"/>
        <end position="204"/>
    </location>
</feature>
<protein>
    <recommendedName>
        <fullName evidence="9">Heme-copper oxidase subunit III family profile domain-containing protein</fullName>
    </recommendedName>
</protein>
<evidence type="ECO:0000256" key="8">
    <source>
        <dbReference type="SAM" id="Phobius"/>
    </source>
</evidence>
<evidence type="ECO:0000313" key="10">
    <source>
        <dbReference type="EMBL" id="PJF46960.1"/>
    </source>
</evidence>
<dbReference type="PANTHER" id="PTHR11403:SF2">
    <property type="entry name" value="CYTOCHROME BO(3) UBIQUINOL OXIDASE SUBUNIT 3"/>
    <property type="match status" value="1"/>
</dbReference>
<dbReference type="PANTHER" id="PTHR11403">
    <property type="entry name" value="CYTOCHROME C OXIDASE SUBUNIT III"/>
    <property type="match status" value="1"/>
</dbReference>
<evidence type="ECO:0000256" key="7">
    <source>
        <dbReference type="RuleBase" id="RU003376"/>
    </source>
</evidence>
<keyword evidence="4 7" id="KW-0812">Transmembrane</keyword>
<dbReference type="CDD" id="cd00386">
    <property type="entry name" value="Heme_Cu_Oxidase_III_like"/>
    <property type="match status" value="1"/>
</dbReference>
<accession>A0A2M8QB22</accession>
<keyword evidence="6 8" id="KW-0472">Membrane</keyword>
<gene>
    <name evidence="10" type="ORF">CUN48_11105</name>
</gene>
<proteinExistence type="inferred from homology"/>
<evidence type="ECO:0000256" key="3">
    <source>
        <dbReference type="ARBA" id="ARBA00022475"/>
    </source>
</evidence>
<feature type="transmembrane region" description="Helical" evidence="8">
    <location>
        <begin position="28"/>
        <end position="51"/>
    </location>
</feature>
<organism evidence="10 11">
    <name type="scientific">Candidatus Thermofonsia Clade 3 bacterium</name>
    <dbReference type="NCBI Taxonomy" id="2364212"/>
    <lineage>
        <taxon>Bacteria</taxon>
        <taxon>Bacillati</taxon>
        <taxon>Chloroflexota</taxon>
        <taxon>Candidatus Thermofontia</taxon>
        <taxon>Candidatus Thermofonsia Clade 3</taxon>
    </lineage>
</organism>
<comment type="similarity">
    <text evidence="2 7">Belongs to the cytochrome c oxidase subunit 3 family.</text>
</comment>
<feature type="transmembrane region" description="Helical" evidence="8">
    <location>
        <begin position="71"/>
        <end position="91"/>
    </location>
</feature>
<dbReference type="Pfam" id="PF00510">
    <property type="entry name" value="COX3"/>
    <property type="match status" value="1"/>
</dbReference>
<name>A0A2M8QB22_9CHLR</name>
<evidence type="ECO:0000259" key="9">
    <source>
        <dbReference type="PROSITE" id="PS50253"/>
    </source>
</evidence>
<evidence type="ECO:0000313" key="11">
    <source>
        <dbReference type="Proteomes" id="UP000230790"/>
    </source>
</evidence>
<dbReference type="InterPro" id="IPR024791">
    <property type="entry name" value="Cyt_c/ubiquinol_Oxase_su3"/>
</dbReference>
<feature type="transmembrane region" description="Helical" evidence="8">
    <location>
        <begin position="143"/>
        <end position="164"/>
    </location>
</feature>
<comment type="subcellular location">
    <subcellularLocation>
        <location evidence="1 7">Cell membrane</location>
        <topology evidence="1 7">Multi-pass membrane protein</topology>
    </subcellularLocation>
</comment>
<dbReference type="Gene3D" id="1.20.120.80">
    <property type="entry name" value="Cytochrome c oxidase, subunit III, four-helix bundle"/>
    <property type="match status" value="1"/>
</dbReference>
<feature type="transmembrane region" description="Helical" evidence="8">
    <location>
        <begin position="103"/>
        <end position="123"/>
    </location>
</feature>